<dbReference type="EMBL" id="WFLN01000004">
    <property type="protein sequence ID" value="KAB8033263.1"/>
    <property type="molecule type" value="Genomic_DNA"/>
</dbReference>
<sequence>MIKKRILVTSSCFLSTIAIVGCGGKQNINMQTQSNRNNVMYDKFATQLCLPTSAEAVSLSGPNVKENLVNNLKQNPKCFNPDPTDPIKQKKYEQNRDAVNKYVAEMAPKIVATEIISFDKFSDYNKNREIDFKEFTDGHKISLKYLERKDPKLIGEDPKPIELSNIKTSSGLNAESKFDFFGTTKGKIDRTKISKGSAYILKYRLAKSQQIYAALITIPEDTKKIPLMLYAHGGDAGISFRELATLLQDNLSNYIVAAPAFPGESICSVDKKTGDLTTLFKRSCVDSDGNEIEAGVEPFGKRSPLVDDVVATLGLHSALSKIALGELKLENNKNLKEIKTRLEFYSEDISLVKKIAGPKTVAAASSRGGATMLAALGRSGVMLQQALEKLEKDGLKDIYFPPLFSSAAVYYGPSTFLVGKFRILFQDILSGSVFDHSGYNVLPMIPDLNKNHYIVNYRKAPLDNSDKKLKEMIGFLGASDITYLAPYISVSTQNWSNNINEIKKLLMTAEFDALLKKALGELGQKNINIENNTGEVLIKKVIGDLLNYLIAHKNGDKSLLKFISEAIVKPNINLSPDICSINAAIFPAKSNGNCSLRGILTHGIELNLPDENQVSLKEGLFAESDQKGIEKFALLLDTLSNDKEGLKNIVDALNSVNNNESIVKSLFILKASLEKSGIKLESTFFTNFIKFLVSASVSAINNNEPSITDDDVKKISTNALYFVMSAQNLIMYKDNIMKMDFLTFLKGPLNFIKNNREASPGALLLLHNTQDQIVDYSQSLITKTALDTVFGMSFGTGSQYFPLNALRIPPIGSQFIGFQPESKFYKVSVGDKYLKDKVDFCSDKKDKNGFFIDANYNDFVKKCFTRKGNYAHGDASFLTGKVINSHLLTDNEGAIEDALLFGYDENKTSQTSIEFQIIKMNEAFKVIPDYVKPEKHSYDFKTQCDTYNANCFIFGTLKKQSDGTWSAPRDRTPLYNRTLFQVQDLLEMKVAQGGFWSQRAEQFEGMTPTDVLSKWLKTSATEAFNIQ</sequence>
<dbReference type="PROSITE" id="PS00018">
    <property type="entry name" value="EF_HAND_1"/>
    <property type="match status" value="1"/>
</dbReference>
<name>A0A833N2T1_9BACT</name>
<accession>A0A833N2T1</accession>
<organism evidence="2 3">
    <name type="scientific">Fluviispira multicolorata</name>
    <dbReference type="NCBI Taxonomy" id="2654512"/>
    <lineage>
        <taxon>Bacteria</taxon>
        <taxon>Pseudomonadati</taxon>
        <taxon>Bdellovibrionota</taxon>
        <taxon>Oligoflexia</taxon>
        <taxon>Silvanigrellales</taxon>
        <taxon>Silvanigrellaceae</taxon>
        <taxon>Fluviispira</taxon>
    </lineage>
</organism>
<comment type="caution">
    <text evidence="2">The sequence shown here is derived from an EMBL/GenBank/DDBJ whole genome shotgun (WGS) entry which is preliminary data.</text>
</comment>
<evidence type="ECO:0000313" key="3">
    <source>
        <dbReference type="Proteomes" id="UP000442694"/>
    </source>
</evidence>
<feature type="chain" id="PRO_5032770426" evidence="1">
    <location>
        <begin position="21"/>
        <end position="1027"/>
    </location>
</feature>
<dbReference type="PROSITE" id="PS51257">
    <property type="entry name" value="PROKAR_LIPOPROTEIN"/>
    <property type="match status" value="1"/>
</dbReference>
<protein>
    <submittedName>
        <fullName evidence="2">Uncharacterized protein</fullName>
    </submittedName>
</protein>
<dbReference type="Proteomes" id="UP000442694">
    <property type="component" value="Unassembled WGS sequence"/>
</dbReference>
<evidence type="ECO:0000256" key="1">
    <source>
        <dbReference type="SAM" id="SignalP"/>
    </source>
</evidence>
<proteinExistence type="predicted"/>
<reference evidence="2 3" key="1">
    <citation type="submission" date="2019-10" db="EMBL/GenBank/DDBJ databases">
        <title>New genus of Silvanigrellaceae.</title>
        <authorList>
            <person name="Pitt A."/>
            <person name="Hahn M.W."/>
        </authorList>
    </citation>
    <scope>NUCLEOTIDE SEQUENCE [LARGE SCALE GENOMIC DNA]</scope>
    <source>
        <strain evidence="2 3">33A1-SZDP</strain>
    </source>
</reference>
<keyword evidence="3" id="KW-1185">Reference proteome</keyword>
<dbReference type="AlphaFoldDB" id="A0A833N2T1"/>
<gene>
    <name evidence="2" type="ORF">GCL57_00785</name>
</gene>
<dbReference type="InterPro" id="IPR018247">
    <property type="entry name" value="EF_Hand_1_Ca_BS"/>
</dbReference>
<keyword evidence="1" id="KW-0732">Signal</keyword>
<dbReference type="RefSeq" id="WP_152211351.1">
    <property type="nucleotide sequence ID" value="NZ_WFLN01000004.1"/>
</dbReference>
<feature type="signal peptide" evidence="1">
    <location>
        <begin position="1"/>
        <end position="20"/>
    </location>
</feature>
<evidence type="ECO:0000313" key="2">
    <source>
        <dbReference type="EMBL" id="KAB8033263.1"/>
    </source>
</evidence>